<proteinExistence type="inferred from homology"/>
<dbReference type="PANTHER" id="PTHR13354">
    <property type="entry name" value="ROUND SPERMATID BASIC PROTEIN 1"/>
    <property type="match status" value="1"/>
</dbReference>
<feature type="compositionally biased region" description="Basic and acidic residues" evidence="2">
    <location>
        <begin position="68"/>
        <end position="77"/>
    </location>
</feature>
<feature type="region of interest" description="Disordered" evidence="2">
    <location>
        <begin position="706"/>
        <end position="737"/>
    </location>
</feature>
<evidence type="ECO:0000313" key="3">
    <source>
        <dbReference type="EMBL" id="KAJ8047687.1"/>
    </source>
</evidence>
<dbReference type="InterPro" id="IPR026306">
    <property type="entry name" value="RSBN1/Dpy-2/CEP530"/>
</dbReference>
<protein>
    <submittedName>
        <fullName evidence="3">Round spermatid basic protein 1-like protein</fullName>
    </submittedName>
</protein>
<feature type="compositionally biased region" description="Acidic residues" evidence="2">
    <location>
        <begin position="630"/>
        <end position="652"/>
    </location>
</feature>
<dbReference type="GO" id="GO:0005634">
    <property type="term" value="C:nucleus"/>
    <property type="evidence" value="ECO:0007669"/>
    <property type="project" value="InterPro"/>
</dbReference>
<dbReference type="PANTHER" id="PTHR13354:SF11">
    <property type="entry name" value="LYSINE-SPECIFIC DEMETHYLASE 9"/>
    <property type="match status" value="1"/>
</dbReference>
<evidence type="ECO:0000256" key="1">
    <source>
        <dbReference type="ARBA" id="ARBA00010560"/>
    </source>
</evidence>
<evidence type="ECO:0000256" key="2">
    <source>
        <dbReference type="SAM" id="MobiDB-lite"/>
    </source>
</evidence>
<accession>A0A9Q1CLB8</accession>
<feature type="region of interest" description="Disordered" evidence="2">
    <location>
        <begin position="232"/>
        <end position="266"/>
    </location>
</feature>
<name>A0A9Q1CLB8_HOLLE</name>
<sequence>MSCQVNLSYLSDSENTAPVFSMKSEELLESSEDTSLQTDSNPTSPDGRKRRRTNHDYRRLSSSGYMEKGYEDYRQRYSSESSDLSPSPIRQRSKSSTSSKGDEKDLPLFSAMNDEKKPSIPILPPTSPVLQPRIIKKDGSPGLKIHIKKADIIQKPKKRKHHRHHRHHSSSSEYHSWVSVDYPRLDCHTQDVQKEIKSIQTDLSGEAFTPQVPRVPPVTHQYVQTDHDVFKTESPPQQTALQLPSKRDVEPTVPAPSRHDLDRSDSSVCHTHSEFGKYLHVDCQPNGGASVLHVYSDEIAALDKETLNRFVEVFFDLAFRESTEGVADYVMSIVHGSARSLPEPLMYFSERHSTTSVKSEVLGKSDILTKTISEYREDAKRTYKHGTLRTGPMLQMSLVGTVNEEVGGYFPDFLGLLEANPFLKYAMPWGPLSSVPMDSPMESNDGPILWVRPGEQMVPTADMPKSPRKKKRAGVNELRNLQYLPRVSEAREFLVEDRTRCHADHVGQGFDRMTTAAGGILKGIQYENAGCESDIEWDVKDVIAFHANSFMEVSQILQMDLHEPPVSQCVQWIEEAKLNQLRREGICYAQIRLRHNDIYFIPRNIVHQFKTVRACSSIAWHVRHKLYYPEETDEEGTGSSSQEEEEEMEVKDEEAGTGLVGNISERVMISSESEKRETELPTFEKEIEEEKIVKEVVERAVIKVEEGEAEDKNGSEVRERGAPGAVRCLDNSFKESL</sequence>
<dbReference type="AlphaFoldDB" id="A0A9Q1CLB8"/>
<comment type="caution">
    <text evidence="3">The sequence shown here is derived from an EMBL/GenBank/DDBJ whole genome shotgun (WGS) entry which is preliminary data.</text>
</comment>
<comment type="similarity">
    <text evidence="1">Belongs to the round spermatid basic protein 1 family.</text>
</comment>
<feature type="compositionally biased region" description="Low complexity" evidence="2">
    <location>
        <begin position="78"/>
        <end position="87"/>
    </location>
</feature>
<feature type="compositionally biased region" description="Basic and acidic residues" evidence="2">
    <location>
        <begin position="706"/>
        <end position="721"/>
    </location>
</feature>
<feature type="compositionally biased region" description="Polar residues" evidence="2">
    <location>
        <begin position="1"/>
        <end position="18"/>
    </location>
</feature>
<evidence type="ECO:0000313" key="4">
    <source>
        <dbReference type="Proteomes" id="UP001152320"/>
    </source>
</evidence>
<feature type="region of interest" description="Disordered" evidence="2">
    <location>
        <begin position="630"/>
        <end position="655"/>
    </location>
</feature>
<feature type="region of interest" description="Disordered" evidence="2">
    <location>
        <begin position="1"/>
        <end position="137"/>
    </location>
</feature>
<dbReference type="Proteomes" id="UP001152320">
    <property type="component" value="Chromosome 2"/>
</dbReference>
<feature type="compositionally biased region" description="Basic and acidic residues" evidence="2">
    <location>
        <begin position="257"/>
        <end position="266"/>
    </location>
</feature>
<dbReference type="OrthoDB" id="6020087at2759"/>
<dbReference type="EMBL" id="JAIZAY010000002">
    <property type="protein sequence ID" value="KAJ8047687.1"/>
    <property type="molecule type" value="Genomic_DNA"/>
</dbReference>
<keyword evidence="4" id="KW-1185">Reference proteome</keyword>
<gene>
    <name evidence="3" type="ORF">HOLleu_06744</name>
</gene>
<organism evidence="3 4">
    <name type="scientific">Holothuria leucospilota</name>
    <name type="common">Black long sea cucumber</name>
    <name type="synonym">Mertensiothuria leucospilota</name>
    <dbReference type="NCBI Taxonomy" id="206669"/>
    <lineage>
        <taxon>Eukaryota</taxon>
        <taxon>Metazoa</taxon>
        <taxon>Echinodermata</taxon>
        <taxon>Eleutherozoa</taxon>
        <taxon>Echinozoa</taxon>
        <taxon>Holothuroidea</taxon>
        <taxon>Aspidochirotacea</taxon>
        <taxon>Aspidochirotida</taxon>
        <taxon>Holothuriidae</taxon>
        <taxon>Holothuria</taxon>
    </lineage>
</organism>
<feature type="compositionally biased region" description="Polar residues" evidence="2">
    <location>
        <begin position="88"/>
        <end position="99"/>
    </location>
</feature>
<reference evidence="3" key="1">
    <citation type="submission" date="2021-10" db="EMBL/GenBank/DDBJ databases">
        <title>Tropical sea cucumber genome reveals ecological adaptation and Cuvierian tubules defense mechanism.</title>
        <authorList>
            <person name="Chen T."/>
        </authorList>
    </citation>
    <scope>NUCLEOTIDE SEQUENCE</scope>
    <source>
        <strain evidence="3">Nanhai2018</strain>
        <tissue evidence="3">Muscle</tissue>
    </source>
</reference>